<dbReference type="Gene3D" id="2.70.98.70">
    <property type="match status" value="1"/>
</dbReference>
<dbReference type="GO" id="GO:0030313">
    <property type="term" value="C:cell envelope"/>
    <property type="evidence" value="ECO:0007669"/>
    <property type="project" value="UniProtKB-SubCell"/>
</dbReference>
<dbReference type="AlphaFoldDB" id="A0A1M5SI90"/>
<gene>
    <name evidence="3" type="ORF">SAMN04488109_3952</name>
</gene>
<evidence type="ECO:0000313" key="3">
    <source>
        <dbReference type="EMBL" id="SHH38312.1"/>
    </source>
</evidence>
<dbReference type="EMBL" id="FQWQ01000002">
    <property type="protein sequence ID" value="SHH38312.1"/>
    <property type="molecule type" value="Genomic_DNA"/>
</dbReference>
<dbReference type="Pfam" id="PF07940">
    <property type="entry name" value="Hepar_II_III_C"/>
    <property type="match status" value="1"/>
</dbReference>
<proteinExistence type="predicted"/>
<dbReference type="Gene3D" id="1.50.10.100">
    <property type="entry name" value="Chondroitin AC/alginate lyase"/>
    <property type="match status" value="1"/>
</dbReference>
<dbReference type="PANTHER" id="PTHR38045">
    <property type="entry name" value="CHROMOSOME 1, WHOLE GENOME SHOTGUN SEQUENCE"/>
    <property type="match status" value="1"/>
</dbReference>
<comment type="subcellular location">
    <subcellularLocation>
        <location evidence="1">Cell envelope</location>
    </subcellularLocation>
</comment>
<dbReference type="PANTHER" id="PTHR38045:SF1">
    <property type="entry name" value="HEPARINASE II_III-LIKE PROTEIN"/>
    <property type="match status" value="1"/>
</dbReference>
<evidence type="ECO:0000259" key="2">
    <source>
        <dbReference type="Pfam" id="PF07940"/>
    </source>
</evidence>
<accession>A0A1M5SI90</accession>
<keyword evidence="4" id="KW-1185">Reference proteome</keyword>
<name>A0A1M5SI90_9BACT</name>
<organism evidence="3 4">
    <name type="scientific">Chryseolinea serpens</name>
    <dbReference type="NCBI Taxonomy" id="947013"/>
    <lineage>
        <taxon>Bacteria</taxon>
        <taxon>Pseudomonadati</taxon>
        <taxon>Bacteroidota</taxon>
        <taxon>Cytophagia</taxon>
        <taxon>Cytophagales</taxon>
        <taxon>Fulvivirgaceae</taxon>
        <taxon>Chryseolinea</taxon>
    </lineage>
</organism>
<dbReference type="GO" id="GO:0016829">
    <property type="term" value="F:lyase activity"/>
    <property type="evidence" value="ECO:0007669"/>
    <property type="project" value="InterPro"/>
</dbReference>
<dbReference type="OrthoDB" id="175534at2"/>
<dbReference type="SUPFAM" id="SSF48230">
    <property type="entry name" value="Chondroitin AC/alginate lyase"/>
    <property type="match status" value="1"/>
</dbReference>
<sequence length="602" mass="67836">MKPLLSFFLACTIGLTCAQSFDYSRMAPHPRLLLKKGEAEEVRKNLETNEPMLRVHRYILDACEQFMIAPTVERKLEGKRLLGVSRTALKRIFYLAYAYRLTGEKRYSQRAEQEMLAASAFADWNPSHFLDVGEMTMALALGYDWLFDVLQPSSRETIRKAIIEKGFTPSKDEQYNWFLKADHNWNQVCNAGMAYGALALYETDTVLATEMLERCMQTIGLSMKAYDPDGAYPEGYNYWGYGTGFQVMLNAGLESALGTDKGLSQLPGFLASARFMEYMTGPTGASFNFSDAREKGEADAMMYWFAKKTNDPSLLWVEQEYLKKPALDFAEDRLLPCMIIFGSGLKPNGIAPPQSKIWVGHGKTPVVLVRTKWHENEGLYLGAKGGSASTNHAHMDAGSFVFEAAGVRWAMDLGMQEYYSLEKENVDLWNRSQTGQRWEVFRYNNFAHNTLTVNGKLHRVEGFAPLVKTFTSADKLGAVIDLTEIFKDDLKRSSREIAIVKEKFLQVRDEVETANQPARIRWTLVTAATPKFLNANTIELSLDGKKALLVIESPKRVELKTWPSQSQHAYDAPNPGISIVGFETELKANQKSTLVVKLVPQP</sequence>
<feature type="domain" description="Heparinase II/III-like C-terminal" evidence="2">
    <location>
        <begin position="382"/>
        <end position="577"/>
    </location>
</feature>
<dbReference type="InterPro" id="IPR008929">
    <property type="entry name" value="Chondroitin_lyas"/>
</dbReference>
<dbReference type="RefSeq" id="WP_073137208.1">
    <property type="nucleotide sequence ID" value="NZ_FQWQ01000002.1"/>
</dbReference>
<dbReference type="STRING" id="947013.SAMN04488109_3952"/>
<evidence type="ECO:0000313" key="4">
    <source>
        <dbReference type="Proteomes" id="UP000184212"/>
    </source>
</evidence>
<protein>
    <submittedName>
        <fullName evidence="3">Heparinase II/III-like protein</fullName>
    </submittedName>
</protein>
<dbReference type="InterPro" id="IPR012480">
    <property type="entry name" value="Hepar_II_III_C"/>
</dbReference>
<dbReference type="Proteomes" id="UP000184212">
    <property type="component" value="Unassembled WGS sequence"/>
</dbReference>
<evidence type="ECO:0000256" key="1">
    <source>
        <dbReference type="ARBA" id="ARBA00004196"/>
    </source>
</evidence>
<reference evidence="3 4" key="1">
    <citation type="submission" date="2016-11" db="EMBL/GenBank/DDBJ databases">
        <authorList>
            <person name="Jaros S."/>
            <person name="Januszkiewicz K."/>
            <person name="Wedrychowicz H."/>
        </authorList>
    </citation>
    <scope>NUCLEOTIDE SEQUENCE [LARGE SCALE GENOMIC DNA]</scope>
    <source>
        <strain evidence="3 4">DSM 24574</strain>
    </source>
</reference>